<reference evidence="1 2" key="1">
    <citation type="submission" date="2024-09" db="EMBL/GenBank/DDBJ databases">
        <title>Chromosome-scale assembly of Riccia fluitans.</title>
        <authorList>
            <person name="Paukszto L."/>
            <person name="Sawicki J."/>
            <person name="Karawczyk K."/>
            <person name="Piernik-Szablinska J."/>
            <person name="Szczecinska M."/>
            <person name="Mazdziarz M."/>
        </authorList>
    </citation>
    <scope>NUCLEOTIDE SEQUENCE [LARGE SCALE GENOMIC DNA]</scope>
    <source>
        <strain evidence="1">Rf_01</strain>
        <tissue evidence="1">Aerial parts of the thallus</tissue>
    </source>
</reference>
<keyword evidence="2" id="KW-1185">Reference proteome</keyword>
<evidence type="ECO:0000313" key="1">
    <source>
        <dbReference type="EMBL" id="KAL2607975.1"/>
    </source>
</evidence>
<dbReference type="Proteomes" id="UP001605036">
    <property type="component" value="Unassembled WGS sequence"/>
</dbReference>
<name>A0ABD1XGS0_9MARC</name>
<proteinExistence type="predicted"/>
<dbReference type="AlphaFoldDB" id="A0ABD1XGS0"/>
<dbReference type="EMBL" id="JBHFFA010000008">
    <property type="protein sequence ID" value="KAL2607975.1"/>
    <property type="molecule type" value="Genomic_DNA"/>
</dbReference>
<gene>
    <name evidence="1" type="ORF">R1flu_026548</name>
</gene>
<accession>A0ABD1XGS0</accession>
<comment type="caution">
    <text evidence="1">The sequence shown here is derived from an EMBL/GenBank/DDBJ whole genome shotgun (WGS) entry which is preliminary data.</text>
</comment>
<organism evidence="1 2">
    <name type="scientific">Riccia fluitans</name>
    <dbReference type="NCBI Taxonomy" id="41844"/>
    <lineage>
        <taxon>Eukaryota</taxon>
        <taxon>Viridiplantae</taxon>
        <taxon>Streptophyta</taxon>
        <taxon>Embryophyta</taxon>
        <taxon>Marchantiophyta</taxon>
        <taxon>Marchantiopsida</taxon>
        <taxon>Marchantiidae</taxon>
        <taxon>Marchantiales</taxon>
        <taxon>Ricciaceae</taxon>
        <taxon>Riccia</taxon>
    </lineage>
</organism>
<sequence>MVVGIDRCLMGRVGGCSNAASSEELVRHSERYSSSEHSEGRICRSECRRELVSSRVAVFVEIFFPRSHP</sequence>
<evidence type="ECO:0000313" key="2">
    <source>
        <dbReference type="Proteomes" id="UP001605036"/>
    </source>
</evidence>
<protein>
    <submittedName>
        <fullName evidence="1">Uncharacterized protein</fullName>
    </submittedName>
</protein>